<keyword evidence="3" id="KW-0238">DNA-binding</keyword>
<dbReference type="Proteomes" id="UP001174677">
    <property type="component" value="Chromosome 1"/>
</dbReference>
<reference evidence="7" key="1">
    <citation type="journal article" date="2023" name="Plant Biotechnol. J.">
        <title>Chromosome-level wild Hevea brasiliensis genome provides new tools for genomic-assisted breeding and valuable loci to elevate rubber yield.</title>
        <authorList>
            <person name="Cheng H."/>
            <person name="Song X."/>
            <person name="Hu Y."/>
            <person name="Wu T."/>
            <person name="Yang Q."/>
            <person name="An Z."/>
            <person name="Feng S."/>
            <person name="Deng Z."/>
            <person name="Wu W."/>
            <person name="Zeng X."/>
            <person name="Tu M."/>
            <person name="Wang X."/>
            <person name="Huang H."/>
        </authorList>
    </citation>
    <scope>NUCLEOTIDE SEQUENCE</scope>
    <source>
        <strain evidence="7">MT/VB/25A 57/8</strain>
    </source>
</reference>
<dbReference type="InterPro" id="IPR017887">
    <property type="entry name" value="TF_TCP_subgr"/>
</dbReference>
<evidence type="ECO:0000256" key="3">
    <source>
        <dbReference type="ARBA" id="ARBA00023125"/>
    </source>
</evidence>
<sequence>MVSSSQEKPIDPSQFFTNFSATQQLLPPNTTTTTTTPATVTARKTQELLLSLNKPHSKDRHKKVEGRGTRVRIPADCAARIFQLTRELGHRTSGQTIEWLLDHVPASHFPTATTAAATSSDNIAVATNSTLCVSPSETSNAACNSASSLPRSKKKISGLKKSNTPLHDSLNSRASLSGGFFPTSNSLYASTLSAPTREETEIARIPMAVVEPERKKEDLRGEFDLFPGAHGSLPNMSFTSLLMQLERE</sequence>
<feature type="domain" description="TCP" evidence="6">
    <location>
        <begin position="57"/>
        <end position="111"/>
    </location>
</feature>
<evidence type="ECO:0000256" key="4">
    <source>
        <dbReference type="ARBA" id="ARBA00023163"/>
    </source>
</evidence>
<keyword evidence="8" id="KW-1185">Reference proteome</keyword>
<organism evidence="7 8">
    <name type="scientific">Hevea brasiliensis</name>
    <name type="common">Para rubber tree</name>
    <name type="synonym">Siphonia brasiliensis</name>
    <dbReference type="NCBI Taxonomy" id="3981"/>
    <lineage>
        <taxon>Eukaryota</taxon>
        <taxon>Viridiplantae</taxon>
        <taxon>Streptophyta</taxon>
        <taxon>Embryophyta</taxon>
        <taxon>Tracheophyta</taxon>
        <taxon>Spermatophyta</taxon>
        <taxon>Magnoliopsida</taxon>
        <taxon>eudicotyledons</taxon>
        <taxon>Gunneridae</taxon>
        <taxon>Pentapetalae</taxon>
        <taxon>rosids</taxon>
        <taxon>fabids</taxon>
        <taxon>Malpighiales</taxon>
        <taxon>Euphorbiaceae</taxon>
        <taxon>Crotonoideae</taxon>
        <taxon>Micrandreae</taxon>
        <taxon>Hevea</taxon>
    </lineage>
</organism>
<evidence type="ECO:0000256" key="2">
    <source>
        <dbReference type="ARBA" id="ARBA00023015"/>
    </source>
</evidence>
<comment type="caution">
    <text evidence="7">The sequence shown here is derived from an EMBL/GenBank/DDBJ whole genome shotgun (WGS) entry which is preliminary data.</text>
</comment>
<comment type="subcellular location">
    <subcellularLocation>
        <location evidence="1">Nucleus</location>
    </subcellularLocation>
</comment>
<dbReference type="PANTHER" id="PTHR31072:SF143">
    <property type="entry name" value="TCP DOMAIN-CONTAINING PROTEIN"/>
    <property type="match status" value="1"/>
</dbReference>
<evidence type="ECO:0000313" key="8">
    <source>
        <dbReference type="Proteomes" id="UP001174677"/>
    </source>
</evidence>
<dbReference type="EMBL" id="JARPOI010000001">
    <property type="protein sequence ID" value="KAJ9188816.1"/>
    <property type="molecule type" value="Genomic_DNA"/>
</dbReference>
<evidence type="ECO:0000256" key="1">
    <source>
        <dbReference type="ARBA" id="ARBA00004123"/>
    </source>
</evidence>
<evidence type="ECO:0000259" key="6">
    <source>
        <dbReference type="PROSITE" id="PS51369"/>
    </source>
</evidence>
<dbReference type="PROSITE" id="PS51369">
    <property type="entry name" value="TCP"/>
    <property type="match status" value="1"/>
</dbReference>
<keyword evidence="2" id="KW-0805">Transcription regulation</keyword>
<keyword evidence="5" id="KW-0539">Nucleus</keyword>
<dbReference type="Pfam" id="PF03634">
    <property type="entry name" value="TCP"/>
    <property type="match status" value="1"/>
</dbReference>
<evidence type="ECO:0000313" key="7">
    <source>
        <dbReference type="EMBL" id="KAJ9188816.1"/>
    </source>
</evidence>
<proteinExistence type="predicted"/>
<dbReference type="PANTHER" id="PTHR31072">
    <property type="entry name" value="TRANSCRIPTION FACTOR TCP4-RELATED"/>
    <property type="match status" value="1"/>
</dbReference>
<evidence type="ECO:0000256" key="5">
    <source>
        <dbReference type="ARBA" id="ARBA00023242"/>
    </source>
</evidence>
<gene>
    <name evidence="7" type="ORF">P3X46_000177</name>
</gene>
<keyword evidence="4" id="KW-0804">Transcription</keyword>
<accession>A0ABQ9N966</accession>
<name>A0ABQ9N966_HEVBR</name>
<protein>
    <recommendedName>
        <fullName evidence="6">TCP domain-containing protein</fullName>
    </recommendedName>
</protein>
<dbReference type="InterPro" id="IPR005333">
    <property type="entry name" value="Transcription_factor_TCP"/>
</dbReference>